<dbReference type="PANTHER" id="PTHR13375">
    <property type="entry name" value="FMS INTERACTING PROTEIN"/>
    <property type="match status" value="1"/>
</dbReference>
<evidence type="ECO:0008006" key="7">
    <source>
        <dbReference type="Google" id="ProtNLM"/>
    </source>
</evidence>
<gene>
    <name evidence="5" type="ORF">M569_10948</name>
</gene>
<dbReference type="PANTHER" id="PTHR13375:SF3">
    <property type="entry name" value="THO COMPLEX SUBUNIT 5 HOMOLOG"/>
    <property type="match status" value="1"/>
</dbReference>
<dbReference type="InterPro" id="IPR019163">
    <property type="entry name" value="THO_Thoc5"/>
</dbReference>
<dbReference type="GO" id="GO:0006406">
    <property type="term" value="P:mRNA export from nucleus"/>
    <property type="evidence" value="ECO:0007669"/>
    <property type="project" value="TreeGrafter"/>
</dbReference>
<reference evidence="5 6" key="1">
    <citation type="journal article" date="2013" name="BMC Genomics">
        <title>The miniature genome of a carnivorous plant Genlisea aurea contains a low number of genes and short non-coding sequences.</title>
        <authorList>
            <person name="Leushkin E.V."/>
            <person name="Sutormin R.A."/>
            <person name="Nabieva E.R."/>
            <person name="Penin A.A."/>
            <person name="Kondrashov A.S."/>
            <person name="Logacheva M.D."/>
        </authorList>
    </citation>
    <scope>NUCLEOTIDE SEQUENCE [LARGE SCALE GENOMIC DNA]</scope>
</reference>
<sequence length="768" mass="87116">MEVTVAEPGEILPERIVDPSALVETLRETKDSTEDIIAKMLAGKREAKPKSQLRELATLILLNFVKLRQTNRSILLEEDRVKAETERAKAPVDLTTLQLHNLMYEKNHYVKAIKACKDFKSKYPDIELVPVEEFLRDCPEDIKSPMLSTDSSHDLMLKRLNYELFQRKELCKLREELEHQKKALQDTIANRKKFLSSLPSHLKTLKKASLPVQQQLGFVHTKKLKQHQMAELLPPSLYVIYSQLVAQKEAFGENIELEVVGSIKDAQTFARQLANKDSVSTNLDDSKLEDDAPDEDDDGQRRRKRPKKIPSRENIDQSGVYQSHPLKIILDINDDGSNSQKLITLKFEFLMKLNVVCVEVDASEGPSRNDILGNLFPDDTGLDVPHQSAKLSIGNSVLFDETRTSRPYKWAQHLAGIDFLPEVSPLLLESNGENSEKSCILSGLSLYRQQNRVQTVVQRIRARKKAQIALEQILGSLKKLSWPALMSQHVPWASYKPTCSFNGWYAPASSGNRGKSSPSLEKPNRSRDAPRMSADAKKIAESADEMEGVKEDGELPSSLVVPSAAGESEESEHSTREANFVSKSIVSIRKKPSIMRKIEEDVELVQLSDSETEEEAIHQTEESCDFGSRNSWADFGMEVFTLVLTKKFGGSNERTMKLEAKIQLTPEYPLRPPRFDLKLVQQREDRSEEIDSYFFNELCAIEAEVNWQVMRMIPWDEEDSVLAHQVIRVAMLFDRLDADDGDTTTATGVIVGRRNRSFRGRDHRKMIS</sequence>
<dbReference type="OrthoDB" id="20582at2759"/>
<organism evidence="5 6">
    <name type="scientific">Genlisea aurea</name>
    <dbReference type="NCBI Taxonomy" id="192259"/>
    <lineage>
        <taxon>Eukaryota</taxon>
        <taxon>Viridiplantae</taxon>
        <taxon>Streptophyta</taxon>
        <taxon>Embryophyta</taxon>
        <taxon>Tracheophyta</taxon>
        <taxon>Spermatophyta</taxon>
        <taxon>Magnoliopsida</taxon>
        <taxon>eudicotyledons</taxon>
        <taxon>Gunneridae</taxon>
        <taxon>Pentapetalae</taxon>
        <taxon>asterids</taxon>
        <taxon>lamiids</taxon>
        <taxon>Lamiales</taxon>
        <taxon>Lentibulariaceae</taxon>
        <taxon>Genlisea</taxon>
    </lineage>
</organism>
<evidence type="ECO:0000256" key="4">
    <source>
        <dbReference type="SAM" id="MobiDB-lite"/>
    </source>
</evidence>
<evidence type="ECO:0000256" key="1">
    <source>
        <dbReference type="ARBA" id="ARBA00004123"/>
    </source>
</evidence>
<proteinExistence type="inferred from homology"/>
<keyword evidence="6" id="KW-1185">Reference proteome</keyword>
<comment type="subcellular location">
    <subcellularLocation>
        <location evidence="1">Nucleus</location>
    </subcellularLocation>
</comment>
<dbReference type="GO" id="GO:0000445">
    <property type="term" value="C:THO complex part of transcription export complex"/>
    <property type="evidence" value="ECO:0007669"/>
    <property type="project" value="TreeGrafter"/>
</dbReference>
<evidence type="ECO:0000313" key="6">
    <source>
        <dbReference type="Proteomes" id="UP000015453"/>
    </source>
</evidence>
<dbReference type="Proteomes" id="UP000015453">
    <property type="component" value="Unassembled WGS sequence"/>
</dbReference>
<feature type="compositionally biased region" description="Polar residues" evidence="4">
    <location>
        <begin position="509"/>
        <end position="519"/>
    </location>
</feature>
<feature type="region of interest" description="Disordered" evidence="4">
    <location>
        <begin position="280"/>
        <end position="316"/>
    </location>
</feature>
<feature type="region of interest" description="Disordered" evidence="4">
    <location>
        <begin position="508"/>
        <end position="578"/>
    </location>
</feature>
<protein>
    <recommendedName>
        <fullName evidence="7">THO complex subunit 5B</fullName>
    </recommendedName>
</protein>
<evidence type="ECO:0000256" key="3">
    <source>
        <dbReference type="ARBA" id="ARBA00023242"/>
    </source>
</evidence>
<evidence type="ECO:0000313" key="5">
    <source>
        <dbReference type="EMBL" id="EPS63833.1"/>
    </source>
</evidence>
<dbReference type="GO" id="GO:0003729">
    <property type="term" value="F:mRNA binding"/>
    <property type="evidence" value="ECO:0007669"/>
    <property type="project" value="TreeGrafter"/>
</dbReference>
<evidence type="ECO:0000256" key="2">
    <source>
        <dbReference type="ARBA" id="ARBA00008044"/>
    </source>
</evidence>
<keyword evidence="3" id="KW-0539">Nucleus</keyword>
<dbReference type="Pfam" id="PF09766">
    <property type="entry name" value="FmiP_Thoc5"/>
    <property type="match status" value="1"/>
</dbReference>
<name>S8DLL5_9LAMI</name>
<accession>S8DLL5</accession>
<feature type="compositionally biased region" description="Basic and acidic residues" evidence="4">
    <location>
        <begin position="522"/>
        <end position="553"/>
    </location>
</feature>
<dbReference type="EMBL" id="AUSU01005216">
    <property type="protein sequence ID" value="EPS63833.1"/>
    <property type="molecule type" value="Genomic_DNA"/>
</dbReference>
<comment type="caution">
    <text evidence="5">The sequence shown here is derived from an EMBL/GenBank/DDBJ whole genome shotgun (WGS) entry which is preliminary data.</text>
</comment>
<dbReference type="AlphaFoldDB" id="S8DLL5"/>
<comment type="similarity">
    <text evidence="2">Belongs to the THOC5 family.</text>
</comment>